<gene>
    <name evidence="2" type="ORF">GSCOC_T00031147001</name>
</gene>
<dbReference type="AlphaFoldDB" id="A0A068UQ84"/>
<evidence type="ECO:0000313" key="2">
    <source>
        <dbReference type="EMBL" id="CDP10424.1"/>
    </source>
</evidence>
<dbReference type="PANTHER" id="PTHR33416">
    <property type="entry name" value="NUCLEAR PORE COMPLEX PROTEIN NUP1"/>
    <property type="match status" value="1"/>
</dbReference>
<proteinExistence type="predicted"/>
<dbReference type="GO" id="GO:0005635">
    <property type="term" value="C:nuclear envelope"/>
    <property type="evidence" value="ECO:0007669"/>
    <property type="project" value="TreeGrafter"/>
</dbReference>
<dbReference type="InParanoid" id="A0A068UQ84"/>
<dbReference type="EMBL" id="HG739129">
    <property type="protein sequence ID" value="CDP10424.1"/>
    <property type="molecule type" value="Genomic_DNA"/>
</dbReference>
<feature type="compositionally biased region" description="Low complexity" evidence="1">
    <location>
        <begin position="582"/>
        <end position="597"/>
    </location>
</feature>
<reference evidence="3" key="1">
    <citation type="journal article" date="2014" name="Science">
        <title>The coffee genome provides insight into the convergent evolution of caffeine biosynthesis.</title>
        <authorList>
            <person name="Denoeud F."/>
            <person name="Carretero-Paulet L."/>
            <person name="Dereeper A."/>
            <person name="Droc G."/>
            <person name="Guyot R."/>
            <person name="Pietrella M."/>
            <person name="Zheng C."/>
            <person name="Alberti A."/>
            <person name="Anthony F."/>
            <person name="Aprea G."/>
            <person name="Aury J.M."/>
            <person name="Bento P."/>
            <person name="Bernard M."/>
            <person name="Bocs S."/>
            <person name="Campa C."/>
            <person name="Cenci A."/>
            <person name="Combes M.C."/>
            <person name="Crouzillat D."/>
            <person name="Da Silva C."/>
            <person name="Daddiego L."/>
            <person name="De Bellis F."/>
            <person name="Dussert S."/>
            <person name="Garsmeur O."/>
            <person name="Gayraud T."/>
            <person name="Guignon V."/>
            <person name="Jahn K."/>
            <person name="Jamilloux V."/>
            <person name="Joet T."/>
            <person name="Labadie K."/>
            <person name="Lan T."/>
            <person name="Leclercq J."/>
            <person name="Lepelley M."/>
            <person name="Leroy T."/>
            <person name="Li L.T."/>
            <person name="Librado P."/>
            <person name="Lopez L."/>
            <person name="Munoz A."/>
            <person name="Noel B."/>
            <person name="Pallavicini A."/>
            <person name="Perrotta G."/>
            <person name="Poncet V."/>
            <person name="Pot D."/>
            <person name="Priyono X."/>
            <person name="Rigoreau M."/>
            <person name="Rouard M."/>
            <person name="Rozas J."/>
            <person name="Tranchant-Dubreuil C."/>
            <person name="VanBuren R."/>
            <person name="Zhang Q."/>
            <person name="Andrade A.C."/>
            <person name="Argout X."/>
            <person name="Bertrand B."/>
            <person name="de Kochko A."/>
            <person name="Graziosi G."/>
            <person name="Henry R.J."/>
            <person name="Jayarama X."/>
            <person name="Ming R."/>
            <person name="Nagai C."/>
            <person name="Rounsley S."/>
            <person name="Sankoff D."/>
            <person name="Giuliano G."/>
            <person name="Albert V.A."/>
            <person name="Wincker P."/>
            <person name="Lashermes P."/>
        </authorList>
    </citation>
    <scope>NUCLEOTIDE SEQUENCE [LARGE SCALE GENOMIC DNA]</scope>
    <source>
        <strain evidence="3">cv. DH200-94</strain>
    </source>
</reference>
<dbReference type="OrthoDB" id="653151at2759"/>
<dbReference type="STRING" id="49390.A0A068UQ84"/>
<dbReference type="OMA" id="KPSACWP"/>
<feature type="compositionally biased region" description="Polar residues" evidence="1">
    <location>
        <begin position="600"/>
        <end position="624"/>
    </location>
</feature>
<feature type="compositionally biased region" description="Basic and acidic residues" evidence="1">
    <location>
        <begin position="549"/>
        <end position="558"/>
    </location>
</feature>
<keyword evidence="3" id="KW-1185">Reference proteome</keyword>
<accession>A0A068UQ84</accession>
<evidence type="ECO:0000256" key="1">
    <source>
        <dbReference type="SAM" id="MobiDB-lite"/>
    </source>
</evidence>
<protein>
    <recommendedName>
        <fullName evidence="4">Nuclear pore complex protein NUP1-like</fullName>
    </recommendedName>
</protein>
<feature type="compositionally biased region" description="Polar residues" evidence="1">
    <location>
        <begin position="31"/>
        <end position="47"/>
    </location>
</feature>
<feature type="region of interest" description="Disordered" evidence="1">
    <location>
        <begin position="432"/>
        <end position="462"/>
    </location>
</feature>
<dbReference type="PhylomeDB" id="A0A068UQ84"/>
<feature type="compositionally biased region" description="Polar residues" evidence="1">
    <location>
        <begin position="636"/>
        <end position="645"/>
    </location>
</feature>
<dbReference type="Gramene" id="CDP10424">
    <property type="protein sequence ID" value="CDP10424"/>
    <property type="gene ID" value="GSCOC_T00031147001"/>
</dbReference>
<dbReference type="PANTHER" id="PTHR33416:SF18">
    <property type="entry name" value="NUCLEOPORIN-LIKE PROTEIN"/>
    <property type="match status" value="1"/>
</dbReference>
<evidence type="ECO:0000313" key="3">
    <source>
        <dbReference type="Proteomes" id="UP000295252"/>
    </source>
</evidence>
<dbReference type="FunCoup" id="A0A068UQ84">
    <property type="interactions" value="1466"/>
</dbReference>
<feature type="region of interest" description="Disordered" evidence="1">
    <location>
        <begin position="110"/>
        <end position="152"/>
    </location>
</feature>
<sequence>MESKTTTTTTLYGDGDSERGAGGKLRKPSTRKSQPTPYARPPTNQLRPSRAAAGGWFSKIVDPAYRLVADGATKLLPSFFSKTPAALPPPSENPDILDGVVATIAEANEKYTNDVPQSNERPGPSEVAANGLKRNCQSDMFGQNKPKSCDNDSQISKIEQLIKGKTFSRDEINRLMEIISSKAGDVSDVEREEKNKILAIAGRSEGGLLAPFPKMSDERDQGDMKTAIVRTATVSPQPSVQDEISASPIDIARAYMGSRLSEQGGVPYSVSSKGQTPRQIGDEFASKHFISSSSPRLSTCWPGAMAQEKHLYTTPNHRGRHGLHDFPRTPYSRTIYSKSRAKLTQSQADSRYLNTSPISTKQSQMPFFGQVKSRHDVLDTGYGSVGPVRHMRNKLASEARPRGSILFKPSKDAPSPIQQPIAFQGLLPDLQKNLEPGEASTSRQQQGNHAGKGVGNNTHVNPSCSQAVKRILEQLDSRKPTPQEKAAEIRLATAWKRSPPGASHATLKENISFSNPEEFGSLKQTDLPDPKLISEGNKLGGNSKNQVESQERSKEAKDAIVASSQPPGINDGDATVQSDTNSGSLFSLKSTSSQLKSFQERSSLQNPSQHQSNGKHVTTSQSESGLEPSKKPPPHSSGTRPTLPQISVGRRHALSRAVSSDNGSAFAFPVSASSSILSEPPTPSVMPFSLIEVVSQPNELPAVPAYSFGTKRSTPALVFSFPFPSTSSASAQVDADDLKFSFGSDKKTRLSFGSLGKDAICY</sequence>
<dbReference type="Proteomes" id="UP000295252">
    <property type="component" value="Chromosome VIII"/>
</dbReference>
<feature type="region of interest" description="Disordered" evidence="1">
    <location>
        <begin position="515"/>
        <end position="647"/>
    </location>
</feature>
<name>A0A068UQ84_COFCA</name>
<feature type="region of interest" description="Disordered" evidence="1">
    <location>
        <begin position="397"/>
        <end position="418"/>
    </location>
</feature>
<dbReference type="GO" id="GO:0071763">
    <property type="term" value="P:nuclear membrane organization"/>
    <property type="evidence" value="ECO:0007669"/>
    <property type="project" value="TreeGrafter"/>
</dbReference>
<feature type="compositionally biased region" description="Low complexity" evidence="1">
    <location>
        <begin position="1"/>
        <end position="10"/>
    </location>
</feature>
<evidence type="ECO:0008006" key="4">
    <source>
        <dbReference type="Google" id="ProtNLM"/>
    </source>
</evidence>
<feature type="region of interest" description="Disordered" evidence="1">
    <location>
        <begin position="1"/>
        <end position="50"/>
    </location>
</feature>
<feature type="compositionally biased region" description="Polar residues" evidence="1">
    <location>
        <begin position="439"/>
        <end position="448"/>
    </location>
</feature>
<organism evidence="2 3">
    <name type="scientific">Coffea canephora</name>
    <name type="common">Robusta coffee</name>
    <dbReference type="NCBI Taxonomy" id="49390"/>
    <lineage>
        <taxon>Eukaryota</taxon>
        <taxon>Viridiplantae</taxon>
        <taxon>Streptophyta</taxon>
        <taxon>Embryophyta</taxon>
        <taxon>Tracheophyta</taxon>
        <taxon>Spermatophyta</taxon>
        <taxon>Magnoliopsida</taxon>
        <taxon>eudicotyledons</taxon>
        <taxon>Gunneridae</taxon>
        <taxon>Pentapetalae</taxon>
        <taxon>asterids</taxon>
        <taxon>lamiids</taxon>
        <taxon>Gentianales</taxon>
        <taxon>Rubiaceae</taxon>
        <taxon>Ixoroideae</taxon>
        <taxon>Gardenieae complex</taxon>
        <taxon>Bertiereae - Coffeeae clade</taxon>
        <taxon>Coffeeae</taxon>
        <taxon>Coffea</taxon>
    </lineage>
</organism>